<name>A0A2K8K4D8_CARRU</name>
<gene>
    <name evidence="7" type="ORF">CUN91_00690</name>
</gene>
<dbReference type="Proteomes" id="UP000230531">
    <property type="component" value="Chromosome"/>
</dbReference>
<dbReference type="InterPro" id="IPR006183">
    <property type="entry name" value="Pgluconate_DH"/>
</dbReference>
<dbReference type="OrthoDB" id="9804542at2"/>
<dbReference type="InterPro" id="IPR008927">
    <property type="entry name" value="6-PGluconate_DH-like_C_sf"/>
</dbReference>
<dbReference type="InterPro" id="IPR013328">
    <property type="entry name" value="6PGD_dom2"/>
</dbReference>
<dbReference type="Pfam" id="PF03446">
    <property type="entry name" value="NAD_binding_2"/>
    <property type="match status" value="1"/>
</dbReference>
<dbReference type="Gene3D" id="3.40.50.720">
    <property type="entry name" value="NAD(P)-binding Rossmann-like Domain"/>
    <property type="match status" value="1"/>
</dbReference>
<dbReference type="GO" id="GO:0004616">
    <property type="term" value="F:phosphogluconate dehydrogenase (decarboxylating) activity"/>
    <property type="evidence" value="ECO:0007669"/>
    <property type="project" value="InterPro"/>
</dbReference>
<comment type="pathway">
    <text evidence="1">Carbohydrate degradation; pentose phosphate pathway.</text>
</comment>
<dbReference type="SUPFAM" id="SSF51735">
    <property type="entry name" value="NAD(P)-binding Rossmann-fold domains"/>
    <property type="match status" value="1"/>
</dbReference>
<sequence>MKNHIGIIGYGSMSKNITINLIKKDNIISIFNKEKIILNLKIYNIQIITNCLKKFLFSLPLKKIIFLLIKTGKPIKKIILRLKYKLSKNDIVIDFGNSFFKETFLNYKITNKKFIFISSGISGGCLGALNGLCCMIDCLIKDYKKLFFLLKNIFFLKKKRFSCCITLGFASSHFIKMIHNGIEYGILQLISEIYYILKVFIIKKKKIINILINWNKTDFSCYLLKILFNILIKKKLYINDIIDHKGTGSNTVLNSIKNNININSIFEALIIRIISKNIFLRNILKYNNNIKIKIKISIFLEMIKNVFFYSKLLCYIQGFNQLIKISKKYNWKINFSNLIKTYLNSCIIDSNILFYLLNFKKNFFLIKIFFIYLKKIHLIKKIITILLKLNFVIFNILSCYNFLLIIYYRNYNFKLIQFERNYFGNHFIKFI</sequence>
<dbReference type="Gene3D" id="1.10.1040.10">
    <property type="entry name" value="N-(1-d-carboxylethyl)-l-norvaline Dehydrogenase, domain 2"/>
    <property type="match status" value="1"/>
</dbReference>
<dbReference type="GO" id="GO:0006098">
    <property type="term" value="P:pentose-phosphate shunt"/>
    <property type="evidence" value="ECO:0007669"/>
    <property type="project" value="UniProtKB-UniPathway"/>
</dbReference>
<dbReference type="SMART" id="SM01350">
    <property type="entry name" value="6PGD"/>
    <property type="match status" value="1"/>
</dbReference>
<dbReference type="AlphaFoldDB" id="A0A2K8K4D8"/>
<feature type="transmembrane region" description="Helical" evidence="5">
    <location>
        <begin position="352"/>
        <end position="373"/>
    </location>
</feature>
<keyword evidence="5" id="KW-0812">Transmembrane</keyword>
<dbReference type="GO" id="GO:0019521">
    <property type="term" value="P:D-gluconate metabolic process"/>
    <property type="evidence" value="ECO:0007669"/>
    <property type="project" value="UniProtKB-KW"/>
</dbReference>
<proteinExistence type="inferred from homology"/>
<evidence type="ECO:0000256" key="4">
    <source>
        <dbReference type="ARBA" id="ARBA00023064"/>
    </source>
</evidence>
<keyword evidence="4" id="KW-0311">Gluconate utilization</keyword>
<dbReference type="RefSeq" id="WP_157801540.1">
    <property type="nucleotide sequence ID" value="NZ_CP024798.1"/>
</dbReference>
<dbReference type="SUPFAM" id="SSF48179">
    <property type="entry name" value="6-phosphogluconate dehydrogenase C-terminal domain-like"/>
    <property type="match status" value="1"/>
</dbReference>
<evidence type="ECO:0000313" key="7">
    <source>
        <dbReference type="EMBL" id="ATX33470.1"/>
    </source>
</evidence>
<dbReference type="InterPro" id="IPR006114">
    <property type="entry name" value="6PGDH_C"/>
</dbReference>
<organism evidence="7 8">
    <name type="scientific">Carsonella ruddii</name>
    <dbReference type="NCBI Taxonomy" id="114186"/>
    <lineage>
        <taxon>Bacteria</taxon>
        <taxon>Pseudomonadati</taxon>
        <taxon>Pseudomonadota</taxon>
        <taxon>Gammaproteobacteria</taxon>
        <taxon>Oceanospirillales</taxon>
        <taxon>Halomonadaceae</taxon>
        <taxon>Zymobacter group</taxon>
        <taxon>Candidatus Carsonella</taxon>
    </lineage>
</organism>
<comment type="similarity">
    <text evidence="2">Belongs to the 6-phosphogluconate dehydrogenase family.</text>
</comment>
<dbReference type="PRINTS" id="PR00076">
    <property type="entry name" value="6PGDHDRGNASE"/>
</dbReference>
<feature type="transmembrane region" description="Helical" evidence="5">
    <location>
        <begin position="385"/>
        <end position="408"/>
    </location>
</feature>
<protein>
    <recommendedName>
        <fullName evidence="6">6-phosphogluconate dehydrogenase C-terminal domain-containing protein</fullName>
    </recommendedName>
</protein>
<accession>A0A2K8K4D8</accession>
<evidence type="ECO:0000313" key="8">
    <source>
        <dbReference type="Proteomes" id="UP000230531"/>
    </source>
</evidence>
<dbReference type="PANTHER" id="PTHR11811">
    <property type="entry name" value="6-PHOSPHOGLUCONATE DEHYDROGENASE"/>
    <property type="match status" value="1"/>
</dbReference>
<dbReference type="InterPro" id="IPR036291">
    <property type="entry name" value="NAD(P)-bd_dom_sf"/>
</dbReference>
<keyword evidence="5" id="KW-0472">Membrane</keyword>
<evidence type="ECO:0000256" key="5">
    <source>
        <dbReference type="SAM" id="Phobius"/>
    </source>
</evidence>
<dbReference type="EMBL" id="CP024798">
    <property type="protein sequence ID" value="ATX33470.1"/>
    <property type="molecule type" value="Genomic_DNA"/>
</dbReference>
<dbReference type="Pfam" id="PF00393">
    <property type="entry name" value="6PGD"/>
    <property type="match status" value="1"/>
</dbReference>
<evidence type="ECO:0000256" key="2">
    <source>
        <dbReference type="ARBA" id="ARBA00008419"/>
    </source>
</evidence>
<reference evidence="7 8" key="1">
    <citation type="submission" date="2017-11" db="EMBL/GenBank/DDBJ databases">
        <title>The genome sequence of Candidatus Carsonella ruddii from the psyllid Bactericera trigonica.</title>
        <authorList>
            <person name="Katsir L."/>
            <person name="Zhepu R."/>
            <person name="Piasezky A."/>
            <person name="Jong J."/>
            <person name="Sela N."/>
            <person name="Freilich S."/>
            <person name="Bahar O."/>
        </authorList>
    </citation>
    <scope>NUCLEOTIDE SEQUENCE [LARGE SCALE GENOMIC DNA]</scope>
    <source>
        <strain evidence="7 8">BT</strain>
    </source>
</reference>
<keyword evidence="5" id="KW-1133">Transmembrane helix</keyword>
<evidence type="ECO:0000259" key="6">
    <source>
        <dbReference type="SMART" id="SM01350"/>
    </source>
</evidence>
<feature type="domain" description="6-phosphogluconate dehydrogenase C-terminal" evidence="6">
    <location>
        <begin position="173"/>
        <end position="426"/>
    </location>
</feature>
<dbReference type="InterPro" id="IPR006115">
    <property type="entry name" value="6PGDH_NADP-bd"/>
</dbReference>
<evidence type="ECO:0000256" key="1">
    <source>
        <dbReference type="ARBA" id="ARBA00004959"/>
    </source>
</evidence>
<evidence type="ECO:0000256" key="3">
    <source>
        <dbReference type="ARBA" id="ARBA00023002"/>
    </source>
</evidence>
<dbReference type="UniPathway" id="UPA00115"/>
<keyword evidence="3" id="KW-0560">Oxidoreductase</keyword>
<dbReference type="GO" id="GO:0050661">
    <property type="term" value="F:NADP binding"/>
    <property type="evidence" value="ECO:0007669"/>
    <property type="project" value="InterPro"/>
</dbReference>